<reference evidence="1" key="1">
    <citation type="submission" date="2014-09" db="EMBL/GenBank/DDBJ databases">
        <authorList>
            <person name="Magalhaes I.L.F."/>
            <person name="Oliveira U."/>
            <person name="Santos F.R."/>
            <person name="Vidigal T.H.D.A."/>
            <person name="Brescovit A.D."/>
            <person name="Santos A.J."/>
        </authorList>
    </citation>
    <scope>NUCLEOTIDE SEQUENCE</scope>
    <source>
        <tissue evidence="1">Shoot tissue taken approximately 20 cm above the soil surface</tissue>
    </source>
</reference>
<dbReference type="EMBL" id="GBRH01264266">
    <property type="protein sequence ID" value="JAD33629.1"/>
    <property type="molecule type" value="Transcribed_RNA"/>
</dbReference>
<organism evidence="1">
    <name type="scientific">Arundo donax</name>
    <name type="common">Giant reed</name>
    <name type="synonym">Donax arundinaceus</name>
    <dbReference type="NCBI Taxonomy" id="35708"/>
    <lineage>
        <taxon>Eukaryota</taxon>
        <taxon>Viridiplantae</taxon>
        <taxon>Streptophyta</taxon>
        <taxon>Embryophyta</taxon>
        <taxon>Tracheophyta</taxon>
        <taxon>Spermatophyta</taxon>
        <taxon>Magnoliopsida</taxon>
        <taxon>Liliopsida</taxon>
        <taxon>Poales</taxon>
        <taxon>Poaceae</taxon>
        <taxon>PACMAD clade</taxon>
        <taxon>Arundinoideae</taxon>
        <taxon>Arundineae</taxon>
        <taxon>Arundo</taxon>
    </lineage>
</organism>
<accession>A0A0A8Z2P3</accession>
<sequence>MPGIRLHTSSARLTNFPP</sequence>
<evidence type="ECO:0000313" key="1">
    <source>
        <dbReference type="EMBL" id="JAD33629.1"/>
    </source>
</evidence>
<dbReference type="AlphaFoldDB" id="A0A0A8Z2P3"/>
<proteinExistence type="predicted"/>
<reference evidence="1" key="2">
    <citation type="journal article" date="2015" name="Data Brief">
        <title>Shoot transcriptome of the giant reed, Arundo donax.</title>
        <authorList>
            <person name="Barrero R.A."/>
            <person name="Guerrero F.D."/>
            <person name="Moolhuijzen P."/>
            <person name="Goolsby J.A."/>
            <person name="Tidwell J."/>
            <person name="Bellgard S.E."/>
            <person name="Bellgard M.I."/>
        </authorList>
    </citation>
    <scope>NUCLEOTIDE SEQUENCE</scope>
    <source>
        <tissue evidence="1">Shoot tissue taken approximately 20 cm above the soil surface</tissue>
    </source>
</reference>
<protein>
    <submittedName>
        <fullName evidence="1">Uncharacterized protein</fullName>
    </submittedName>
</protein>
<name>A0A0A8Z2P3_ARUDO</name>